<evidence type="ECO:0000313" key="2">
    <source>
        <dbReference type="Proteomes" id="UP000515591"/>
    </source>
</evidence>
<dbReference type="Proteomes" id="UP000515591">
    <property type="component" value="Chromosome"/>
</dbReference>
<name>A0A1I0U6F5_9GAMM</name>
<organism evidence="1 2">
    <name type="scientific">Metapseudomonas otitidis</name>
    <dbReference type="NCBI Taxonomy" id="319939"/>
    <lineage>
        <taxon>Bacteria</taxon>
        <taxon>Pseudomonadati</taxon>
        <taxon>Pseudomonadota</taxon>
        <taxon>Gammaproteobacteria</taxon>
        <taxon>Pseudomonadales</taxon>
        <taxon>Pseudomonadaceae</taxon>
        <taxon>Metapseudomonas</taxon>
    </lineage>
</organism>
<gene>
    <name evidence="1" type="ORF">WP8S17C03_40000</name>
</gene>
<sequence>MPAHAFSRAFVPALPALALGVAASKVKKQPLI</sequence>
<evidence type="ECO:0000313" key="1">
    <source>
        <dbReference type="EMBL" id="BBT17951.1"/>
    </source>
</evidence>
<dbReference type="STRING" id="319939.SAMN05216263_108142"/>
<reference evidence="1 2" key="1">
    <citation type="submission" date="2019-12" db="EMBL/GenBank/DDBJ databases">
        <title>complete genome sequences of Pseudomonas otitidis str. WP8-S17-CRE-03 isolated from wastewater treatment plant effluent.</title>
        <authorList>
            <person name="Sekizuka T."/>
            <person name="Itokawa K."/>
            <person name="Yatsu K."/>
            <person name="Inamine Y."/>
            <person name="Kuroda M."/>
        </authorList>
    </citation>
    <scope>NUCLEOTIDE SEQUENCE [LARGE SCALE GENOMIC DNA]</scope>
    <source>
        <strain evidence="1 2">WP8-S17-CRE-03</strain>
    </source>
</reference>
<protein>
    <submittedName>
        <fullName evidence="1">Uncharacterized protein</fullName>
    </submittedName>
</protein>
<proteinExistence type="predicted"/>
<dbReference type="EMBL" id="AP022213">
    <property type="protein sequence ID" value="BBT17951.1"/>
    <property type="molecule type" value="Genomic_DNA"/>
</dbReference>
<dbReference type="AlphaFoldDB" id="A0A1I0U6F5"/>
<accession>A0A1I0U6F5</accession>